<protein>
    <recommendedName>
        <fullName evidence="2">FlgO domain-containing protein</fullName>
    </recommendedName>
</protein>
<dbReference type="AlphaFoldDB" id="A0A382ZKC9"/>
<name>A0A382ZKC9_9ZZZZ</name>
<dbReference type="Pfam" id="PF03783">
    <property type="entry name" value="CsgG"/>
    <property type="match status" value="1"/>
</dbReference>
<evidence type="ECO:0008006" key="2">
    <source>
        <dbReference type="Google" id="ProtNLM"/>
    </source>
</evidence>
<accession>A0A382ZKC9</accession>
<dbReference type="GO" id="GO:0030288">
    <property type="term" value="C:outer membrane-bounded periplasmic space"/>
    <property type="evidence" value="ECO:0007669"/>
    <property type="project" value="InterPro"/>
</dbReference>
<proteinExistence type="predicted"/>
<gene>
    <name evidence="1" type="ORF">METZ01_LOCUS448727</name>
</gene>
<organism evidence="1">
    <name type="scientific">marine metagenome</name>
    <dbReference type="NCBI Taxonomy" id="408172"/>
    <lineage>
        <taxon>unclassified sequences</taxon>
        <taxon>metagenomes</taxon>
        <taxon>ecological metagenomes</taxon>
    </lineage>
</organism>
<reference evidence="1" key="1">
    <citation type="submission" date="2018-05" db="EMBL/GenBank/DDBJ databases">
        <authorList>
            <person name="Lanie J.A."/>
            <person name="Ng W.-L."/>
            <person name="Kazmierczak K.M."/>
            <person name="Andrzejewski T.M."/>
            <person name="Davidsen T.M."/>
            <person name="Wayne K.J."/>
            <person name="Tettelin H."/>
            <person name="Glass J.I."/>
            <person name="Rusch D."/>
            <person name="Podicherti R."/>
            <person name="Tsui H.-C.T."/>
            <person name="Winkler M.E."/>
        </authorList>
    </citation>
    <scope>NUCLEOTIDE SEQUENCE</scope>
</reference>
<feature type="non-terminal residue" evidence="1">
    <location>
        <position position="1"/>
    </location>
</feature>
<evidence type="ECO:0000313" key="1">
    <source>
        <dbReference type="EMBL" id="SVD95873.1"/>
    </source>
</evidence>
<dbReference type="InterPro" id="IPR005534">
    <property type="entry name" value="Curli_assmbl/transp-comp_CsgG"/>
</dbReference>
<sequence length="171" mass="19245">REYIAIIDFEGIGITNDEARVLTQRLTSEMINIGVYQVLERSEMKRLLDEQKFQYSGCVDLNCAVELGKMLGAKYMVVGTISKVGRTFTVDSRLIYVESSEAYASGQYTSDGSIDNVVKYGMASIAYQLSDEDIPPELLNQSESFFSKIYKQRKIIGIVSFVLWLAWGFTG</sequence>
<dbReference type="Gene3D" id="3.40.50.10610">
    <property type="entry name" value="ABC-type transport auxiliary lipoprotein component"/>
    <property type="match status" value="1"/>
</dbReference>
<dbReference type="EMBL" id="UINC01184589">
    <property type="protein sequence ID" value="SVD95873.1"/>
    <property type="molecule type" value="Genomic_DNA"/>
</dbReference>